<dbReference type="InterPro" id="IPR009003">
    <property type="entry name" value="Peptidase_S1_PA"/>
</dbReference>
<dbReference type="SMART" id="SM00327">
    <property type="entry name" value="VWA"/>
    <property type="match status" value="1"/>
</dbReference>
<dbReference type="SUPFAM" id="SSF50494">
    <property type="entry name" value="Trypsin-like serine proteases"/>
    <property type="match status" value="1"/>
</dbReference>
<evidence type="ECO:0000313" key="3">
    <source>
        <dbReference type="Proteomes" id="UP000627369"/>
    </source>
</evidence>
<organism evidence="2 3">
    <name type="scientific">Promicromonospora soli</name>
    <dbReference type="NCBI Taxonomy" id="2035533"/>
    <lineage>
        <taxon>Bacteria</taxon>
        <taxon>Bacillati</taxon>
        <taxon>Actinomycetota</taxon>
        <taxon>Actinomycetes</taxon>
        <taxon>Micrococcales</taxon>
        <taxon>Promicromonosporaceae</taxon>
        <taxon>Promicromonospora</taxon>
    </lineage>
</organism>
<dbReference type="Pfam" id="PF13365">
    <property type="entry name" value="Trypsin_2"/>
    <property type="match status" value="1"/>
</dbReference>
<dbReference type="PANTHER" id="PTHR10579">
    <property type="entry name" value="CALCIUM-ACTIVATED CHLORIDE CHANNEL REGULATOR"/>
    <property type="match status" value="1"/>
</dbReference>
<keyword evidence="3" id="KW-1185">Reference proteome</keyword>
<dbReference type="SUPFAM" id="SSF53850">
    <property type="entry name" value="Periplasmic binding protein-like II"/>
    <property type="match status" value="1"/>
</dbReference>
<dbReference type="PROSITE" id="PS50234">
    <property type="entry name" value="VWFA"/>
    <property type="match status" value="1"/>
</dbReference>
<dbReference type="Gene3D" id="3.40.50.410">
    <property type="entry name" value="von Willebrand factor, type A domain"/>
    <property type="match status" value="1"/>
</dbReference>
<reference evidence="2" key="1">
    <citation type="journal article" date="2014" name="Int. J. Syst. Evol. Microbiol.">
        <title>Complete genome sequence of Corynebacterium casei LMG S-19264T (=DSM 44701T), isolated from a smear-ripened cheese.</title>
        <authorList>
            <consortium name="US DOE Joint Genome Institute (JGI-PGF)"/>
            <person name="Walter F."/>
            <person name="Albersmeier A."/>
            <person name="Kalinowski J."/>
            <person name="Ruckert C."/>
        </authorList>
    </citation>
    <scope>NUCLEOTIDE SEQUENCE</scope>
    <source>
        <strain evidence="2">CGMCC 4.7398</strain>
    </source>
</reference>
<gene>
    <name evidence="2" type="ORF">GCM10017772_03180</name>
</gene>
<dbReference type="InterPro" id="IPR051266">
    <property type="entry name" value="CLCR"/>
</dbReference>
<proteinExistence type="predicted"/>
<dbReference type="InterPro" id="IPR002035">
    <property type="entry name" value="VWF_A"/>
</dbReference>
<accession>A0A919FHC0</accession>
<reference evidence="2" key="2">
    <citation type="submission" date="2020-09" db="EMBL/GenBank/DDBJ databases">
        <authorList>
            <person name="Sun Q."/>
            <person name="Zhou Y."/>
        </authorList>
    </citation>
    <scope>NUCLEOTIDE SEQUENCE</scope>
    <source>
        <strain evidence="2">CGMCC 4.7398</strain>
    </source>
</reference>
<dbReference type="Gene3D" id="2.40.10.120">
    <property type="match status" value="1"/>
</dbReference>
<dbReference type="RefSeq" id="WP_189667520.1">
    <property type="nucleotide sequence ID" value="NZ_BNAS01000001.1"/>
</dbReference>
<dbReference type="Pfam" id="PF13531">
    <property type="entry name" value="SBP_bac_11"/>
    <property type="match status" value="1"/>
</dbReference>
<dbReference type="PANTHER" id="PTHR10579:SF43">
    <property type="entry name" value="ZINC FINGER (C3HC4-TYPE RING FINGER) FAMILY PROTEIN"/>
    <property type="match status" value="1"/>
</dbReference>
<evidence type="ECO:0000259" key="1">
    <source>
        <dbReference type="PROSITE" id="PS50234"/>
    </source>
</evidence>
<dbReference type="SUPFAM" id="SSF53300">
    <property type="entry name" value="vWA-like"/>
    <property type="match status" value="1"/>
</dbReference>
<dbReference type="InterPro" id="IPR036465">
    <property type="entry name" value="vWFA_dom_sf"/>
</dbReference>
<sequence length="838" mass="88566">MPELRDGLVNGLVTVNGPDGPVGIGFVVGPRTVVTCHHLFERLPGVVAEGSQVSVTFFADDRTRTADVVVDNARLDVVVLHIPRRAVLPKNVHTMRLTRPRNRAQVDLFGYPTDRPHGSWNESTVADYDDRDRLQLNSQGGTPLQPGFSGTPVIESGTGHVMGMLVETADTGEHGNARAVPARTIKALLPPVPLRDRLEPRARAFRARVAALFTRRWRAVVGVFATALLAVAATSLLTGGVPWWPAPGDCVVLNATVSTEKDELVAELADDFENGLGVGQQCIDVRVTGLTSGVAAAAIANDWQYDDPAVTVGNRPDLWLPTSSMSVEQVAAASPEMVPDDGRLGTVTSSVLAIAVPAADKDELFPEGEENWDRLRELSADPGFVLGRDNPHNSTSGLAATVAAYYAGMTSAGHGDVLGPDPDWAAVQGLVDDPAVGRFVHGIEQSVQRYGLEATGFMQEIYDEGQRGGPDGERPVNAVVVQEQLIHLYNCNAPEGGQIGQLQCDDPPELPLTAVYPAEGSLALDHPFVLLGQTPPNGETRAAAEAFYEYLRGEEAQAKFVELGFREADDFAHPTPTLESSLAILPGQEQDVLPTPPADVLRRMLDTWVGIQRRANVTLALDVSGSMGDSAGPGGSTKIALAQDAATLGLGMLTPEDRLGITVFSDTVRDVLPLTDLRAAGMLPPCAAGQTGACVDADCDDAPAAALRGCVVDALVPRGNTALYEAVGTAFDQAHSSHEADRINAVVVLSDGEETKNPGGLDDLLTHLRDPALNNDDHRVQVYTVAYGADAENATGALQDIATATGGTFYDATSAQDIGKVMTDVFANFGGDDPDSPS</sequence>
<comment type="caution">
    <text evidence="2">The sequence shown here is derived from an EMBL/GenBank/DDBJ whole genome shotgun (WGS) entry which is preliminary data.</text>
</comment>
<dbReference type="Proteomes" id="UP000627369">
    <property type="component" value="Unassembled WGS sequence"/>
</dbReference>
<name>A0A919FHC0_9MICO</name>
<feature type="domain" description="VWFA" evidence="1">
    <location>
        <begin position="616"/>
        <end position="825"/>
    </location>
</feature>
<dbReference type="Pfam" id="PF00092">
    <property type="entry name" value="VWA"/>
    <property type="match status" value="1"/>
</dbReference>
<protein>
    <recommendedName>
        <fullName evidence="1">VWFA domain-containing protein</fullName>
    </recommendedName>
</protein>
<dbReference type="AlphaFoldDB" id="A0A919FHC0"/>
<evidence type="ECO:0000313" key="2">
    <source>
        <dbReference type="EMBL" id="GHH65245.1"/>
    </source>
</evidence>
<dbReference type="EMBL" id="BNAS01000001">
    <property type="protein sequence ID" value="GHH65245.1"/>
    <property type="molecule type" value="Genomic_DNA"/>
</dbReference>